<dbReference type="EMBL" id="CP016746">
    <property type="protein sequence ID" value="ARE27119.1"/>
    <property type="molecule type" value="Genomic_DNA"/>
</dbReference>
<name>A0A1V0PD22_LACLC</name>
<protein>
    <submittedName>
        <fullName evidence="1">Uncharacterized protein</fullName>
    </submittedName>
</protein>
<dbReference type="Proteomes" id="UP000191806">
    <property type="component" value="Plasmid pJM1A"/>
</dbReference>
<gene>
    <name evidence="1" type="ORF">LLJM1_03955</name>
</gene>
<keyword evidence="1" id="KW-0614">Plasmid</keyword>
<organism evidence="1 2">
    <name type="scientific">Lactococcus lactis subsp. cremoris</name>
    <name type="common">Streptococcus cremoris</name>
    <dbReference type="NCBI Taxonomy" id="1359"/>
    <lineage>
        <taxon>Bacteria</taxon>
        <taxon>Bacillati</taxon>
        <taxon>Bacillota</taxon>
        <taxon>Bacilli</taxon>
        <taxon>Lactobacillales</taxon>
        <taxon>Streptococcaceae</taxon>
        <taxon>Lactococcus</taxon>
    </lineage>
</organism>
<geneLocation type="plasmid" evidence="2">
    <name>pmpjm1</name>
</geneLocation>
<accession>A0A1V0PD22</accession>
<reference evidence="1 2" key="1">
    <citation type="journal article" date="2017" name="BMC Genomics">
        <title>Comparative and functional genomics of the Lactococcus lactis taxon; insights into evolution and niche adaptation.</title>
        <authorList>
            <person name="Kelleher P."/>
            <person name="Bottacini F."/>
            <person name="Mahony J."/>
            <person name="Kilcawley K.N."/>
            <person name="van Sinderen D."/>
        </authorList>
    </citation>
    <scope>NUCLEOTIDE SEQUENCE [LARGE SCALE GENOMIC DNA]</scope>
    <source>
        <strain evidence="1 2">JM1</strain>
        <plasmid evidence="2">pmpjm1</plasmid>
    </source>
</reference>
<dbReference type="RefSeq" id="WP_063280555.1">
    <property type="nucleotide sequence ID" value="NZ_CP016745.2"/>
</dbReference>
<sequence>MPQTPTALNNKKYLGHSKIRQLEQYVGINVSFRGVISNVKTVRHNMVQIVLQQCIINEKITIDHVNVFVKGTPNEKIIGLTFTGNSAITKYKQYSTLTNTYYYNYGLQNIPSFQYERFVRSIVAPNSMKAKIDRVLLEYEKSPDDLEKIIMKIFAVSKKRAGFLQSYILYSEKKIFRKAHKKHLRTCRKLSK</sequence>
<evidence type="ECO:0000313" key="2">
    <source>
        <dbReference type="Proteomes" id="UP000191806"/>
    </source>
</evidence>
<evidence type="ECO:0000313" key="1">
    <source>
        <dbReference type="EMBL" id="ARE27119.1"/>
    </source>
</evidence>
<proteinExistence type="predicted"/>
<dbReference type="AlphaFoldDB" id="A0A1V0PD22"/>